<name>T1EE85_HELRO</name>
<evidence type="ECO:0000313" key="2">
    <source>
        <dbReference type="EMBL" id="ESN99154.1"/>
    </source>
</evidence>
<dbReference type="EMBL" id="KB097143">
    <property type="protein sequence ID" value="ESN99154.1"/>
    <property type="molecule type" value="Genomic_DNA"/>
</dbReference>
<accession>T1EE85</accession>
<reference evidence="4" key="1">
    <citation type="submission" date="2012-12" db="EMBL/GenBank/DDBJ databases">
        <authorList>
            <person name="Hellsten U."/>
            <person name="Grimwood J."/>
            <person name="Chapman J.A."/>
            <person name="Shapiro H."/>
            <person name="Aerts A."/>
            <person name="Otillar R.P."/>
            <person name="Terry A.Y."/>
            <person name="Boore J.L."/>
            <person name="Simakov O."/>
            <person name="Marletaz F."/>
            <person name="Cho S.-J."/>
            <person name="Edsinger-Gonzales E."/>
            <person name="Havlak P."/>
            <person name="Kuo D.-H."/>
            <person name="Larsson T."/>
            <person name="Lv J."/>
            <person name="Arendt D."/>
            <person name="Savage R."/>
            <person name="Osoegawa K."/>
            <person name="de Jong P."/>
            <person name="Lindberg D.R."/>
            <person name="Seaver E.C."/>
            <person name="Weisblat D.A."/>
            <person name="Putnam N.H."/>
            <person name="Grigoriev I.V."/>
            <person name="Rokhsar D.S."/>
        </authorList>
    </citation>
    <scope>NUCLEOTIDE SEQUENCE</scope>
</reference>
<organism evidence="3 4">
    <name type="scientific">Helobdella robusta</name>
    <name type="common">Californian leech</name>
    <dbReference type="NCBI Taxonomy" id="6412"/>
    <lineage>
        <taxon>Eukaryota</taxon>
        <taxon>Metazoa</taxon>
        <taxon>Spiralia</taxon>
        <taxon>Lophotrochozoa</taxon>
        <taxon>Annelida</taxon>
        <taxon>Clitellata</taxon>
        <taxon>Hirudinea</taxon>
        <taxon>Rhynchobdellida</taxon>
        <taxon>Glossiphoniidae</taxon>
        <taxon>Helobdella</taxon>
    </lineage>
</organism>
<dbReference type="RefSeq" id="XP_009023043.1">
    <property type="nucleotide sequence ID" value="XM_009024795.1"/>
</dbReference>
<dbReference type="OMA" id="ERRENTC"/>
<proteinExistence type="predicted"/>
<dbReference type="InParanoid" id="T1EE85"/>
<gene>
    <name evidence="3" type="primary">20194887</name>
    <name evidence="2" type="ORF">HELRODRAFT_107183</name>
</gene>
<dbReference type="GeneID" id="20194887"/>
<dbReference type="CTD" id="20194887"/>
<reference evidence="3" key="3">
    <citation type="submission" date="2015-06" db="UniProtKB">
        <authorList>
            <consortium name="EnsemblMetazoa"/>
        </authorList>
    </citation>
    <scope>IDENTIFICATION</scope>
</reference>
<dbReference type="Pfam" id="PF24598">
    <property type="entry name" value="DOP1_C"/>
    <property type="match status" value="1"/>
</dbReference>
<dbReference type="PANTHER" id="PTHR14042:SF24">
    <property type="entry name" value="PROTEIN DOPEY-1 HOMOLOG"/>
    <property type="match status" value="1"/>
</dbReference>
<dbReference type="eggNOG" id="KOG3613">
    <property type="taxonomic scope" value="Eukaryota"/>
</dbReference>
<keyword evidence="4" id="KW-1185">Reference proteome</keyword>
<dbReference type="InterPro" id="IPR056457">
    <property type="entry name" value="DOP1_C"/>
</dbReference>
<dbReference type="HOGENOM" id="CLU_362604_0_0_1"/>
<dbReference type="GO" id="GO:0006895">
    <property type="term" value="P:Golgi to endosome transport"/>
    <property type="evidence" value="ECO:0007669"/>
    <property type="project" value="InterPro"/>
</dbReference>
<dbReference type="STRING" id="6412.T1EE85"/>
<feature type="domain" description="DOP1-like C-terminal" evidence="1">
    <location>
        <begin position="204"/>
        <end position="557"/>
    </location>
</feature>
<dbReference type="AlphaFoldDB" id="T1EE85"/>
<evidence type="ECO:0000313" key="3">
    <source>
        <dbReference type="EnsemblMetazoa" id="HelroP107183"/>
    </source>
</evidence>
<dbReference type="EMBL" id="AMQM01001133">
    <property type="status" value="NOT_ANNOTATED_CDS"/>
    <property type="molecule type" value="Genomic_DNA"/>
</dbReference>
<evidence type="ECO:0000313" key="4">
    <source>
        <dbReference type="Proteomes" id="UP000015101"/>
    </source>
</evidence>
<dbReference type="OrthoDB" id="297643at2759"/>
<reference evidence="2 4" key="2">
    <citation type="journal article" date="2013" name="Nature">
        <title>Insights into bilaterian evolution from three spiralian genomes.</title>
        <authorList>
            <person name="Simakov O."/>
            <person name="Marletaz F."/>
            <person name="Cho S.J."/>
            <person name="Edsinger-Gonzales E."/>
            <person name="Havlak P."/>
            <person name="Hellsten U."/>
            <person name="Kuo D.H."/>
            <person name="Larsson T."/>
            <person name="Lv J."/>
            <person name="Arendt D."/>
            <person name="Savage R."/>
            <person name="Osoegawa K."/>
            <person name="de Jong P."/>
            <person name="Grimwood J."/>
            <person name="Chapman J.A."/>
            <person name="Shapiro H."/>
            <person name="Aerts A."/>
            <person name="Otillar R.P."/>
            <person name="Terry A.Y."/>
            <person name="Boore J.L."/>
            <person name="Grigoriev I.V."/>
            <person name="Lindberg D.R."/>
            <person name="Seaver E.C."/>
            <person name="Weisblat D.A."/>
            <person name="Putnam N.H."/>
            <person name="Rokhsar D.S."/>
        </authorList>
    </citation>
    <scope>NUCLEOTIDE SEQUENCE</scope>
</reference>
<protein>
    <recommendedName>
        <fullName evidence="1">DOP1-like C-terminal domain-containing protein</fullName>
    </recommendedName>
</protein>
<sequence>MGKMQTFSGQLVSGIFSAFTFQGSNKSRKTNNLLASSDESASQMELCNNMLALLPNVTTTACSIWIFLKTSHSIEDEDDDEGEGGCDDVNRVDKDWTQRMKQRILDLLNPIANSHQHSLLTALALLWNNNMIMSAYEDMVSPPLTRCHTTIIEIICQLKHVSFNSLLTSIKQIIKQPSSTTSTNNNVQAQSKYVSLEASLLQLLLAYMRRMPDASVVESTTAIITFIKDVFQANVDHTAVFVLVSILHCLLQKGPTFEERRDHKDIHDITYKLLEACSNVAGLSLEQANFFRRHLAVKSDLVADENKNEDAVIAGSKTFNATTYSQSVQGLYVLAEVTATLLDVAFQSDEKDKVTPLLNNILSNVFPYLRNHRMTNSPSYTASSKLLCNLSEYQYTRRCWRKECMDLMLDANFFQMNIKSLQLWTAIADNLMSHDKSSFLDLLARFSLAQTSSLNLFSSREFESEQKRQLIKRLSFTLFCSEVDQYQKSMPDIQEKLSDCLRLPNFPALHAEVFNCFRVLVLRMSSLLLTSIWPTMITELIQVFVNIEQKLGTFDPDENARWIRFEFIHLQTLNYKTTDLLVDSNEERINLLYLSACKLLDLFIALPHENLPQFQLYKWAFIAESSSPTTTTLASTVASDYLNTFRQQNTTFMPHVVKISRLMQSKFGLMMPSSKVRPHQLTLTNIRVTSLRDLQEFFVTIASDASTNIKPFRHDFGPSSATETSKQSSIIKSKSYSNFTTGGPKIFRDVDVNPIEAIEQSILNDFLEKMT</sequence>
<dbReference type="PANTHER" id="PTHR14042">
    <property type="entry name" value="DOPEY-RELATED"/>
    <property type="match status" value="1"/>
</dbReference>
<dbReference type="InterPro" id="IPR040314">
    <property type="entry name" value="DOP1"/>
</dbReference>
<dbReference type="KEGG" id="hro:HELRODRAFT_107183"/>
<dbReference type="EnsemblMetazoa" id="HelroT107183">
    <property type="protein sequence ID" value="HelroP107183"/>
    <property type="gene ID" value="HelroG107183"/>
</dbReference>
<dbReference type="Proteomes" id="UP000015101">
    <property type="component" value="Unassembled WGS sequence"/>
</dbReference>
<evidence type="ECO:0000259" key="1">
    <source>
        <dbReference type="Pfam" id="PF24598"/>
    </source>
</evidence>
<dbReference type="GO" id="GO:0005829">
    <property type="term" value="C:cytosol"/>
    <property type="evidence" value="ECO:0007669"/>
    <property type="project" value="GOC"/>
</dbReference>